<dbReference type="SMART" id="SM00287">
    <property type="entry name" value="SH3b"/>
    <property type="match status" value="1"/>
</dbReference>
<evidence type="ECO:0000256" key="1">
    <source>
        <dbReference type="SAM" id="MobiDB-lite"/>
    </source>
</evidence>
<name>A0A0T7F9Y6_NEOGA</name>
<dbReference type="AlphaFoldDB" id="A0A0T7F9Y6"/>
<evidence type="ECO:0000259" key="3">
    <source>
        <dbReference type="PROSITE" id="PS51781"/>
    </source>
</evidence>
<dbReference type="Proteomes" id="UP000046176">
    <property type="component" value="Unassembled WGS sequence"/>
</dbReference>
<dbReference type="InterPro" id="IPR003646">
    <property type="entry name" value="SH3-like_bac-type"/>
</dbReference>
<dbReference type="Pfam" id="PF08239">
    <property type="entry name" value="SH3_3"/>
    <property type="match status" value="1"/>
</dbReference>
<sequence>MKKILMSVAALCALFAAPSIADAAVRGVATANVNMRSGPSTGYPAVDVIPVGAAVTIYGCMSSVNWCDVAFVGGRGWVSGNYVQATYRSNRVYVAPDYYEGLGIPMVTFDVGNYWGRYYRNRDFYRDRDRWDRYDWRRESRLPPPPPPPPRWDRDGAPRWDRDRSWSPGDRQPPRPPVWQGYPDRFFTDRD</sequence>
<evidence type="ECO:0000256" key="2">
    <source>
        <dbReference type="SAM" id="SignalP"/>
    </source>
</evidence>
<feature type="compositionally biased region" description="Basic and acidic residues" evidence="1">
    <location>
        <begin position="151"/>
        <end position="165"/>
    </location>
</feature>
<proteinExistence type="predicted"/>
<dbReference type="OrthoDB" id="8074373at2"/>
<accession>A0A0T7F9Y6</accession>
<evidence type="ECO:0000313" key="4">
    <source>
        <dbReference type="EMBL" id="CDZ31850.1"/>
    </source>
</evidence>
<reference evidence="4 5" key="1">
    <citation type="submission" date="2014-08" db="EMBL/GenBank/DDBJ databases">
        <authorList>
            <person name="Chen Y.-H."/>
        </authorList>
    </citation>
    <scope>NUCLEOTIDE SEQUENCE [LARGE SCALE GENOMIC DNA]</scope>
</reference>
<feature type="signal peptide" evidence="2">
    <location>
        <begin position="1"/>
        <end position="23"/>
    </location>
</feature>
<feature type="chain" id="PRO_5006681948" evidence="2">
    <location>
        <begin position="24"/>
        <end position="191"/>
    </location>
</feature>
<dbReference type="PROSITE" id="PS51781">
    <property type="entry name" value="SH3B"/>
    <property type="match status" value="1"/>
</dbReference>
<feature type="domain" description="SH3b" evidence="3">
    <location>
        <begin position="21"/>
        <end position="87"/>
    </location>
</feature>
<feature type="region of interest" description="Disordered" evidence="1">
    <location>
        <begin position="137"/>
        <end position="191"/>
    </location>
</feature>
<evidence type="ECO:0000313" key="5">
    <source>
        <dbReference type="Proteomes" id="UP000046176"/>
    </source>
</evidence>
<keyword evidence="2" id="KW-0732">Signal</keyword>
<organism evidence="4 5">
    <name type="scientific">Neorhizobium galegae bv. officinalis</name>
    <dbReference type="NCBI Taxonomy" id="323656"/>
    <lineage>
        <taxon>Bacteria</taxon>
        <taxon>Pseudomonadati</taxon>
        <taxon>Pseudomonadota</taxon>
        <taxon>Alphaproteobacteria</taxon>
        <taxon>Hyphomicrobiales</taxon>
        <taxon>Rhizobiaceae</taxon>
        <taxon>Rhizobium/Agrobacterium group</taxon>
        <taxon>Neorhizobium</taxon>
    </lineage>
</organism>
<dbReference type="EMBL" id="CCRH01000002">
    <property type="protein sequence ID" value="CDZ31850.1"/>
    <property type="molecule type" value="Genomic_DNA"/>
</dbReference>
<protein>
    <submittedName>
        <fullName evidence="4">SH3 type 3 domain protein</fullName>
    </submittedName>
</protein>
<dbReference type="Gene3D" id="2.30.30.40">
    <property type="entry name" value="SH3 Domains"/>
    <property type="match status" value="1"/>
</dbReference>
<gene>
    <name evidence="4" type="ORF">NGAL_HAMBI1145_06170</name>
</gene>